<comment type="cofactor">
    <cofactor evidence="1 4 5">
        <name>pyridoxal 5'-phosphate</name>
        <dbReference type="ChEBI" id="CHEBI:597326"/>
    </cofactor>
</comment>
<evidence type="ECO:0000256" key="1">
    <source>
        <dbReference type="ARBA" id="ARBA00001933"/>
    </source>
</evidence>
<protein>
    <recommendedName>
        <fullName evidence="4">Alanine racemase</fullName>
        <ecNumber evidence="4">5.1.1.1</ecNumber>
    </recommendedName>
</protein>
<dbReference type="Pfam" id="PF00842">
    <property type="entry name" value="Ala_racemase_C"/>
    <property type="match status" value="1"/>
</dbReference>
<keyword evidence="2 4" id="KW-0663">Pyridoxal phosphate</keyword>
<dbReference type="InterPro" id="IPR009006">
    <property type="entry name" value="Ala_racemase/Decarboxylase_C"/>
</dbReference>
<dbReference type="Proteomes" id="UP000190951">
    <property type="component" value="Chromosome"/>
</dbReference>
<keyword evidence="8" id="KW-1185">Reference proteome</keyword>
<dbReference type="STRING" id="84029.CROST_34750"/>
<evidence type="ECO:0000256" key="5">
    <source>
        <dbReference type="PIRSR" id="PIRSR600821-50"/>
    </source>
</evidence>
<dbReference type="GO" id="GO:0030170">
    <property type="term" value="F:pyridoxal phosphate binding"/>
    <property type="evidence" value="ECO:0007669"/>
    <property type="project" value="UniProtKB-UniRule"/>
</dbReference>
<dbReference type="SUPFAM" id="SSF50621">
    <property type="entry name" value="Alanine racemase C-terminal domain-like"/>
    <property type="match status" value="1"/>
</dbReference>
<dbReference type="PANTHER" id="PTHR30511">
    <property type="entry name" value="ALANINE RACEMASE"/>
    <property type="match status" value="1"/>
</dbReference>
<dbReference type="InterPro" id="IPR020622">
    <property type="entry name" value="Ala_racemase_pyridoxalP-BS"/>
</dbReference>
<comment type="similarity">
    <text evidence="4">Belongs to the alanine racemase family.</text>
</comment>
<dbReference type="RefSeq" id="WP_077833924.1">
    <property type="nucleotide sequence ID" value="NZ_CP096983.1"/>
</dbReference>
<dbReference type="HAMAP" id="MF_01201">
    <property type="entry name" value="Ala_racemase"/>
    <property type="match status" value="1"/>
</dbReference>
<dbReference type="InterPro" id="IPR001608">
    <property type="entry name" value="Ala_racemase_N"/>
</dbReference>
<dbReference type="EMBL" id="CP096983">
    <property type="protein sequence ID" value="URZ10632.1"/>
    <property type="molecule type" value="Genomic_DNA"/>
</dbReference>
<dbReference type="FunFam" id="3.20.20.10:FF:000002">
    <property type="entry name" value="Alanine racemase"/>
    <property type="match status" value="1"/>
</dbReference>
<comment type="catalytic activity">
    <reaction evidence="4">
        <text>L-alanine = D-alanine</text>
        <dbReference type="Rhea" id="RHEA:20249"/>
        <dbReference type="ChEBI" id="CHEBI:57416"/>
        <dbReference type="ChEBI" id="CHEBI:57972"/>
        <dbReference type="EC" id="5.1.1.1"/>
    </reaction>
</comment>
<evidence type="ECO:0000313" key="8">
    <source>
        <dbReference type="Proteomes" id="UP000190951"/>
    </source>
</evidence>
<dbReference type="GO" id="GO:0009252">
    <property type="term" value="P:peptidoglycan biosynthetic process"/>
    <property type="evidence" value="ECO:0007669"/>
    <property type="project" value="TreeGrafter"/>
</dbReference>
<dbReference type="PRINTS" id="PR00992">
    <property type="entry name" value="ALARACEMASE"/>
</dbReference>
<dbReference type="GO" id="GO:0030632">
    <property type="term" value="P:D-alanine biosynthetic process"/>
    <property type="evidence" value="ECO:0007669"/>
    <property type="project" value="UniProtKB-UniRule"/>
</dbReference>
<dbReference type="InterPro" id="IPR029066">
    <property type="entry name" value="PLP-binding_barrel"/>
</dbReference>
<dbReference type="GO" id="GO:0008784">
    <property type="term" value="F:alanine racemase activity"/>
    <property type="evidence" value="ECO:0007669"/>
    <property type="project" value="UniProtKB-UniRule"/>
</dbReference>
<feature type="modified residue" description="N6-(pyridoxal phosphate)lysine" evidence="4 5">
    <location>
        <position position="38"/>
    </location>
</feature>
<dbReference type="PROSITE" id="PS00395">
    <property type="entry name" value="ALANINE_RACEMASE"/>
    <property type="match status" value="1"/>
</dbReference>
<feature type="binding site" evidence="4 6">
    <location>
        <position position="128"/>
    </location>
    <ligand>
        <name>substrate</name>
    </ligand>
</feature>
<keyword evidence="3 4" id="KW-0413">Isomerase</keyword>
<dbReference type="GO" id="GO:0005829">
    <property type="term" value="C:cytosol"/>
    <property type="evidence" value="ECO:0007669"/>
    <property type="project" value="TreeGrafter"/>
</dbReference>
<comment type="function">
    <text evidence="4">Catalyzes the interconversion of L-alanine and D-alanine. May also act on other amino acids.</text>
</comment>
<comment type="pathway">
    <text evidence="4">Amino-acid biosynthesis; D-alanine biosynthesis; D-alanine from L-alanine: step 1/1.</text>
</comment>
<evidence type="ECO:0000256" key="4">
    <source>
        <dbReference type="HAMAP-Rule" id="MF_01201"/>
    </source>
</evidence>
<evidence type="ECO:0000256" key="6">
    <source>
        <dbReference type="PIRSR" id="PIRSR600821-52"/>
    </source>
</evidence>
<evidence type="ECO:0000256" key="3">
    <source>
        <dbReference type="ARBA" id="ARBA00023235"/>
    </source>
</evidence>
<reference evidence="7 8" key="1">
    <citation type="submission" date="2022-04" db="EMBL/GenBank/DDBJ databases">
        <title>Genome sequence of C. roseum typestrain.</title>
        <authorList>
            <person name="Poehlein A."/>
            <person name="Schoch T."/>
            <person name="Duerre P."/>
            <person name="Daniel R."/>
        </authorList>
    </citation>
    <scope>NUCLEOTIDE SEQUENCE [LARGE SCALE GENOMIC DNA]</scope>
    <source>
        <strain evidence="7 8">DSM 7320</strain>
    </source>
</reference>
<dbReference type="InterPro" id="IPR011079">
    <property type="entry name" value="Ala_racemase_C"/>
</dbReference>
<dbReference type="PANTHER" id="PTHR30511:SF0">
    <property type="entry name" value="ALANINE RACEMASE, CATABOLIC-RELATED"/>
    <property type="match status" value="1"/>
</dbReference>
<dbReference type="CDD" id="cd00430">
    <property type="entry name" value="PLPDE_III_AR"/>
    <property type="match status" value="1"/>
</dbReference>
<dbReference type="InterPro" id="IPR000821">
    <property type="entry name" value="Ala_racemase"/>
</dbReference>
<proteinExistence type="inferred from homology"/>
<organism evidence="7 8">
    <name type="scientific">Clostridium felsineum</name>
    <dbReference type="NCBI Taxonomy" id="36839"/>
    <lineage>
        <taxon>Bacteria</taxon>
        <taxon>Bacillati</taxon>
        <taxon>Bacillota</taxon>
        <taxon>Clostridia</taxon>
        <taxon>Eubacteriales</taxon>
        <taxon>Clostridiaceae</taxon>
        <taxon>Clostridium</taxon>
    </lineage>
</organism>
<dbReference type="Gene3D" id="2.40.37.10">
    <property type="entry name" value="Lyase, Ornithine Decarboxylase, Chain A, domain 1"/>
    <property type="match status" value="1"/>
</dbReference>
<feature type="binding site" evidence="4 6">
    <location>
        <position position="307"/>
    </location>
    <ligand>
        <name>substrate</name>
    </ligand>
</feature>
<name>A0A1S8L159_9CLOT</name>
<dbReference type="SMART" id="SM01005">
    <property type="entry name" value="Ala_racemase_C"/>
    <property type="match status" value="1"/>
</dbReference>
<evidence type="ECO:0000256" key="2">
    <source>
        <dbReference type="ARBA" id="ARBA00022898"/>
    </source>
</evidence>
<dbReference type="Gene3D" id="3.20.20.10">
    <property type="entry name" value="Alanine racemase"/>
    <property type="match status" value="1"/>
</dbReference>
<dbReference type="Pfam" id="PF01168">
    <property type="entry name" value="Ala_racemase_N"/>
    <property type="match status" value="1"/>
</dbReference>
<gene>
    <name evidence="7" type="primary">alr1_2</name>
    <name evidence="7" type="ORF">CROST_013420</name>
</gene>
<feature type="active site" description="Proton acceptor; specific for D-alanine" evidence="4">
    <location>
        <position position="38"/>
    </location>
</feature>
<dbReference type="AlphaFoldDB" id="A0A1S8L159"/>
<sequence length="366" mass="41330">MQKYIRTYVKINLKAIGNNINEVKKKIKNSSKIMAVIKADGYGHGALKIGNFLKDKVDYFAVATLEEGIELRESGINTSILVLGYTSPKQFSDLEKYNITQTIYNLEMVENCKEKIKVHLAVETGMNRIGFKVNEKSISDINKIESMKNIDIEGVFTHFSCADEKDKNYTKLQKKKYDKFIDMLEKEKIKIPLKHVCNSAGIVDFDDHYLNMVRSGIITYGLYPSEEVHKEAINLKPALEWKAHVINVSSVNKGEGVSYGKTYITKGEVKLATVSIGYADGYMRALSSKGKVLIHGKYANIVGRICMDQMMVDVTDIENVNIEDTVTLIGKDGENTITVEELAYMAGSFNYEFVCNIGKRVERIYE</sequence>
<dbReference type="KEGG" id="crw:CROST_013420"/>
<feature type="active site" description="Proton acceptor; specific for L-alanine" evidence="4">
    <location>
        <position position="259"/>
    </location>
</feature>
<dbReference type="NCBIfam" id="TIGR00492">
    <property type="entry name" value="alr"/>
    <property type="match status" value="1"/>
</dbReference>
<dbReference type="EC" id="5.1.1.1" evidence="4"/>
<dbReference type="SUPFAM" id="SSF51419">
    <property type="entry name" value="PLP-binding barrel"/>
    <property type="match status" value="1"/>
</dbReference>
<accession>A0A1S8L159</accession>
<evidence type="ECO:0000313" key="7">
    <source>
        <dbReference type="EMBL" id="URZ10632.1"/>
    </source>
</evidence>